<evidence type="ECO:0008006" key="3">
    <source>
        <dbReference type="Google" id="ProtNLM"/>
    </source>
</evidence>
<comment type="caution">
    <text evidence="1">The sequence shown here is derived from an EMBL/GenBank/DDBJ whole genome shotgun (WGS) entry which is preliminary data.</text>
</comment>
<organism evidence="1 2">
    <name type="scientific">Necator americanus</name>
    <name type="common">Human hookworm</name>
    <dbReference type="NCBI Taxonomy" id="51031"/>
    <lineage>
        <taxon>Eukaryota</taxon>
        <taxon>Metazoa</taxon>
        <taxon>Ecdysozoa</taxon>
        <taxon>Nematoda</taxon>
        <taxon>Chromadorea</taxon>
        <taxon>Rhabditida</taxon>
        <taxon>Rhabditina</taxon>
        <taxon>Rhabditomorpha</taxon>
        <taxon>Strongyloidea</taxon>
        <taxon>Ancylostomatidae</taxon>
        <taxon>Bunostominae</taxon>
        <taxon>Necator</taxon>
    </lineage>
</organism>
<sequence>MPLCLTFIDLKKAFDSVETEVVAETLDNQGVPTQHISGTNADRIRRNMWIQSSAESAKDDIHAERMGCPIHAQRNEHVRMHRLRLPELGIERDDDLTPSWAGGDERLGERIRATRM</sequence>
<evidence type="ECO:0000313" key="2">
    <source>
        <dbReference type="Proteomes" id="UP001303046"/>
    </source>
</evidence>
<gene>
    <name evidence="1" type="primary">Necator_chrIII.g12074</name>
    <name evidence="1" type="ORF">RB195_011308</name>
</gene>
<dbReference type="Proteomes" id="UP001303046">
    <property type="component" value="Unassembled WGS sequence"/>
</dbReference>
<proteinExistence type="predicted"/>
<name>A0ABR1D517_NECAM</name>
<accession>A0ABR1D517</accession>
<dbReference type="EMBL" id="JAVFWL010000003">
    <property type="protein sequence ID" value="KAK6744506.1"/>
    <property type="molecule type" value="Genomic_DNA"/>
</dbReference>
<reference evidence="1 2" key="1">
    <citation type="submission" date="2023-08" db="EMBL/GenBank/DDBJ databases">
        <title>A Necator americanus chromosomal reference genome.</title>
        <authorList>
            <person name="Ilik V."/>
            <person name="Petrzelkova K.J."/>
            <person name="Pardy F."/>
            <person name="Fuh T."/>
            <person name="Niatou-Singa F.S."/>
            <person name="Gouil Q."/>
            <person name="Baker L."/>
            <person name="Ritchie M.E."/>
            <person name="Jex A.R."/>
            <person name="Gazzola D."/>
            <person name="Li H."/>
            <person name="Toshio Fujiwara R."/>
            <person name="Zhan B."/>
            <person name="Aroian R.V."/>
            <person name="Pafco B."/>
            <person name="Schwarz E.M."/>
        </authorList>
    </citation>
    <scope>NUCLEOTIDE SEQUENCE [LARGE SCALE GENOMIC DNA]</scope>
    <source>
        <strain evidence="1 2">Aroian</strain>
        <tissue evidence="1">Whole animal</tissue>
    </source>
</reference>
<protein>
    <recommendedName>
        <fullName evidence="3">Reverse transcriptase domain-containing protein</fullName>
    </recommendedName>
</protein>
<keyword evidence="2" id="KW-1185">Reference proteome</keyword>
<evidence type="ECO:0000313" key="1">
    <source>
        <dbReference type="EMBL" id="KAK6744506.1"/>
    </source>
</evidence>